<evidence type="ECO:0000256" key="17">
    <source>
        <dbReference type="ARBA" id="ARBA00023264"/>
    </source>
</evidence>
<evidence type="ECO:0000256" key="8">
    <source>
        <dbReference type="ARBA" id="ARBA00022475"/>
    </source>
</evidence>
<feature type="transmembrane region" description="Helical" evidence="19">
    <location>
        <begin position="143"/>
        <end position="162"/>
    </location>
</feature>
<reference evidence="20 21" key="1">
    <citation type="submission" date="2019-03" db="EMBL/GenBank/DDBJ databases">
        <title>Genomic Encyclopedia of Type Strains, Phase IV (KMG-IV): sequencing the most valuable type-strain genomes for metagenomic binning, comparative biology and taxonomic classification.</title>
        <authorList>
            <person name="Goeker M."/>
        </authorList>
    </citation>
    <scope>NUCLEOTIDE SEQUENCE [LARGE SCALE GENOMIC DNA]</scope>
    <source>
        <strain evidence="20 21">DSM 16326</strain>
    </source>
</reference>
<proteinExistence type="inferred from homology"/>
<feature type="transmembrane region" description="Helical" evidence="19">
    <location>
        <begin position="183"/>
        <end position="201"/>
    </location>
</feature>
<feature type="transmembrane region" description="Helical" evidence="19">
    <location>
        <begin position="56"/>
        <end position="76"/>
    </location>
</feature>
<evidence type="ECO:0000313" key="21">
    <source>
        <dbReference type="Proteomes" id="UP000294914"/>
    </source>
</evidence>
<comment type="similarity">
    <text evidence="5 18">Belongs to the CDS family.</text>
</comment>
<evidence type="ECO:0000256" key="7">
    <source>
        <dbReference type="ARBA" id="ARBA00019373"/>
    </source>
</evidence>
<keyword evidence="21" id="KW-1185">Reference proteome</keyword>
<evidence type="ECO:0000256" key="10">
    <source>
        <dbReference type="ARBA" id="ARBA00022679"/>
    </source>
</evidence>
<comment type="pathway">
    <text evidence="4">Lipid metabolism.</text>
</comment>
<dbReference type="RefSeq" id="WP_166668847.1">
    <property type="nucleotide sequence ID" value="NZ_SOQX01000006.1"/>
</dbReference>
<feature type="transmembrane region" description="Helical" evidence="19">
    <location>
        <begin position="113"/>
        <end position="131"/>
    </location>
</feature>
<keyword evidence="9" id="KW-0444">Lipid biosynthesis</keyword>
<evidence type="ECO:0000256" key="16">
    <source>
        <dbReference type="ARBA" id="ARBA00023209"/>
    </source>
</evidence>
<evidence type="ECO:0000256" key="5">
    <source>
        <dbReference type="ARBA" id="ARBA00010185"/>
    </source>
</evidence>
<keyword evidence="17" id="KW-1208">Phospholipid metabolism</keyword>
<dbReference type="PANTHER" id="PTHR46382:SF1">
    <property type="entry name" value="PHOSPHATIDATE CYTIDYLYLTRANSFERASE"/>
    <property type="match status" value="1"/>
</dbReference>
<organism evidence="20 21">
    <name type="scientific">Thiohalophilus thiocyanatoxydans</name>
    <dbReference type="NCBI Taxonomy" id="381308"/>
    <lineage>
        <taxon>Bacteria</taxon>
        <taxon>Pseudomonadati</taxon>
        <taxon>Pseudomonadota</taxon>
        <taxon>Gammaproteobacteria</taxon>
        <taxon>Thiohalomonadales</taxon>
        <taxon>Thiohalophilaceae</taxon>
        <taxon>Thiohalophilus</taxon>
    </lineage>
</organism>
<feature type="transmembrane region" description="Helical" evidence="19">
    <location>
        <begin position="207"/>
        <end position="228"/>
    </location>
</feature>
<keyword evidence="15 19" id="KW-0472">Membrane</keyword>
<evidence type="ECO:0000256" key="13">
    <source>
        <dbReference type="ARBA" id="ARBA00022989"/>
    </source>
</evidence>
<dbReference type="InterPro" id="IPR000374">
    <property type="entry name" value="PC_trans"/>
</dbReference>
<evidence type="ECO:0000256" key="6">
    <source>
        <dbReference type="ARBA" id="ARBA00012487"/>
    </source>
</evidence>
<comment type="catalytic activity">
    <reaction evidence="1 18">
        <text>a 1,2-diacyl-sn-glycero-3-phosphate + CTP + H(+) = a CDP-1,2-diacyl-sn-glycerol + diphosphate</text>
        <dbReference type="Rhea" id="RHEA:16229"/>
        <dbReference type="ChEBI" id="CHEBI:15378"/>
        <dbReference type="ChEBI" id="CHEBI:33019"/>
        <dbReference type="ChEBI" id="CHEBI:37563"/>
        <dbReference type="ChEBI" id="CHEBI:58332"/>
        <dbReference type="ChEBI" id="CHEBI:58608"/>
        <dbReference type="EC" id="2.7.7.41"/>
    </reaction>
</comment>
<dbReference type="Pfam" id="PF01148">
    <property type="entry name" value="CTP_transf_1"/>
    <property type="match status" value="1"/>
</dbReference>
<evidence type="ECO:0000256" key="4">
    <source>
        <dbReference type="ARBA" id="ARBA00005189"/>
    </source>
</evidence>
<accession>A0A4R8IIK8</accession>
<comment type="pathway">
    <text evidence="3 18">Phospholipid metabolism; CDP-diacylglycerol biosynthesis; CDP-diacylglycerol from sn-glycerol 3-phosphate: step 3/3.</text>
</comment>
<evidence type="ECO:0000313" key="20">
    <source>
        <dbReference type="EMBL" id="TDY00118.1"/>
    </source>
</evidence>
<evidence type="ECO:0000256" key="11">
    <source>
        <dbReference type="ARBA" id="ARBA00022692"/>
    </source>
</evidence>
<protein>
    <recommendedName>
        <fullName evidence="7 18">Phosphatidate cytidylyltransferase</fullName>
        <ecNumber evidence="6 18">2.7.7.41</ecNumber>
    </recommendedName>
</protein>
<keyword evidence="13 19" id="KW-1133">Transmembrane helix</keyword>
<dbReference type="GO" id="GO:0005886">
    <property type="term" value="C:plasma membrane"/>
    <property type="evidence" value="ECO:0007669"/>
    <property type="project" value="UniProtKB-SubCell"/>
</dbReference>
<feature type="transmembrane region" description="Helical" evidence="19">
    <location>
        <begin position="82"/>
        <end position="101"/>
    </location>
</feature>
<keyword evidence="16" id="KW-0594">Phospholipid biosynthesis</keyword>
<evidence type="ECO:0000256" key="2">
    <source>
        <dbReference type="ARBA" id="ARBA00004651"/>
    </source>
</evidence>
<evidence type="ECO:0000256" key="1">
    <source>
        <dbReference type="ARBA" id="ARBA00001698"/>
    </source>
</evidence>
<dbReference type="UniPathway" id="UPA00557">
    <property type="reaction ID" value="UER00614"/>
</dbReference>
<evidence type="ECO:0000256" key="9">
    <source>
        <dbReference type="ARBA" id="ARBA00022516"/>
    </source>
</evidence>
<evidence type="ECO:0000256" key="18">
    <source>
        <dbReference type="RuleBase" id="RU003938"/>
    </source>
</evidence>
<dbReference type="EMBL" id="SOQX01000006">
    <property type="protein sequence ID" value="TDY00118.1"/>
    <property type="molecule type" value="Genomic_DNA"/>
</dbReference>
<dbReference type="EC" id="2.7.7.41" evidence="6 18"/>
<keyword evidence="8" id="KW-1003">Cell membrane</keyword>
<evidence type="ECO:0000256" key="12">
    <source>
        <dbReference type="ARBA" id="ARBA00022695"/>
    </source>
</evidence>
<dbReference type="Proteomes" id="UP000294914">
    <property type="component" value="Unassembled WGS sequence"/>
</dbReference>
<evidence type="ECO:0000256" key="14">
    <source>
        <dbReference type="ARBA" id="ARBA00023098"/>
    </source>
</evidence>
<comment type="caution">
    <text evidence="20">The sequence shown here is derived from an EMBL/GenBank/DDBJ whole genome shotgun (WGS) entry which is preliminary data.</text>
</comment>
<dbReference type="GO" id="GO:0004605">
    <property type="term" value="F:phosphatidate cytidylyltransferase activity"/>
    <property type="evidence" value="ECO:0007669"/>
    <property type="project" value="UniProtKB-EC"/>
</dbReference>
<evidence type="ECO:0000256" key="15">
    <source>
        <dbReference type="ARBA" id="ARBA00023136"/>
    </source>
</evidence>
<dbReference type="GO" id="GO:0016024">
    <property type="term" value="P:CDP-diacylglycerol biosynthetic process"/>
    <property type="evidence" value="ECO:0007669"/>
    <property type="project" value="UniProtKB-UniPathway"/>
</dbReference>
<gene>
    <name evidence="20" type="ORF">EDC23_2290</name>
</gene>
<dbReference type="PROSITE" id="PS01315">
    <property type="entry name" value="CDS"/>
    <property type="match status" value="1"/>
</dbReference>
<evidence type="ECO:0000256" key="19">
    <source>
        <dbReference type="SAM" id="Phobius"/>
    </source>
</evidence>
<evidence type="ECO:0000256" key="3">
    <source>
        <dbReference type="ARBA" id="ARBA00005119"/>
    </source>
</evidence>
<keyword evidence="12 18" id="KW-0548">Nucleotidyltransferase</keyword>
<comment type="subcellular location">
    <subcellularLocation>
        <location evidence="2">Cell membrane</location>
        <topology evidence="2">Multi-pass membrane protein</topology>
    </subcellularLocation>
</comment>
<keyword evidence="10 18" id="KW-0808">Transferase</keyword>
<dbReference type="PANTHER" id="PTHR46382">
    <property type="entry name" value="PHOSPHATIDATE CYTIDYLYLTRANSFERASE"/>
    <property type="match status" value="1"/>
</dbReference>
<feature type="transmembrane region" description="Helical" evidence="19">
    <location>
        <begin position="32"/>
        <end position="49"/>
    </location>
</feature>
<sequence length="276" mass="30248">MLKQRVLTGLVLAPLTIWAIFALPETGFIVLLLGIFSIAAWELGGLAGLSQPGPRLFYVVGMFALMGATGFYATLQDRILDVLYLLITAFWLLALLGLFYFYQHTVKRSDFSLFRLLAGIGIILGPFVALLVLRHRDPLGPQWVMYLLLLIWVADSCAYFTGRAFGRHKLLYNVSPGKSWEGVVGALLGCLLLAVIAGWWFELVVANYLWFIAISLVVVVFSVAGDLVESLFKRQVGVKDSGHILPGHGGVLDRIDSLTAAAPVFASGLYLLELST</sequence>
<name>A0A4R8IIK8_9GAMM</name>
<dbReference type="AlphaFoldDB" id="A0A4R8IIK8"/>
<keyword evidence="11 18" id="KW-0812">Transmembrane</keyword>
<keyword evidence="14" id="KW-0443">Lipid metabolism</keyword>